<organism evidence="2 3">
    <name type="scientific">Azospira restricta</name>
    <dbReference type="NCBI Taxonomy" id="404405"/>
    <lineage>
        <taxon>Bacteria</taxon>
        <taxon>Pseudomonadati</taxon>
        <taxon>Pseudomonadota</taxon>
        <taxon>Betaproteobacteria</taxon>
        <taxon>Rhodocyclales</taxon>
        <taxon>Rhodocyclaceae</taxon>
        <taxon>Azospira</taxon>
    </lineage>
</organism>
<keyword evidence="1" id="KW-0238">DNA-binding</keyword>
<dbReference type="InterPro" id="IPR000944">
    <property type="entry name" value="Tscrpt_reg_Rrf2"/>
</dbReference>
<dbReference type="EMBL" id="CP064781">
    <property type="protein sequence ID" value="QRJ63976.1"/>
    <property type="molecule type" value="Genomic_DNA"/>
</dbReference>
<dbReference type="GO" id="GO:0003700">
    <property type="term" value="F:DNA-binding transcription factor activity"/>
    <property type="evidence" value="ECO:0007669"/>
    <property type="project" value="TreeGrafter"/>
</dbReference>
<dbReference type="SUPFAM" id="SSF46785">
    <property type="entry name" value="Winged helix' DNA-binding domain"/>
    <property type="match status" value="1"/>
</dbReference>
<dbReference type="Pfam" id="PF02082">
    <property type="entry name" value="Rrf2"/>
    <property type="match status" value="1"/>
</dbReference>
<dbReference type="Gene3D" id="1.10.10.10">
    <property type="entry name" value="Winged helix-like DNA-binding domain superfamily/Winged helix DNA-binding domain"/>
    <property type="match status" value="1"/>
</dbReference>
<dbReference type="GO" id="GO:0005829">
    <property type="term" value="C:cytosol"/>
    <property type="evidence" value="ECO:0007669"/>
    <property type="project" value="TreeGrafter"/>
</dbReference>
<evidence type="ECO:0000313" key="3">
    <source>
        <dbReference type="Proteomes" id="UP000663444"/>
    </source>
</evidence>
<dbReference type="PROSITE" id="PS51197">
    <property type="entry name" value="HTH_RRF2_2"/>
    <property type="match status" value="1"/>
</dbReference>
<dbReference type="InterPro" id="IPR036390">
    <property type="entry name" value="WH_DNA-bd_sf"/>
</dbReference>
<evidence type="ECO:0000256" key="1">
    <source>
        <dbReference type="ARBA" id="ARBA00023125"/>
    </source>
</evidence>
<protein>
    <submittedName>
        <fullName evidence="2">Rrf2 family transcriptional regulator</fullName>
    </submittedName>
</protein>
<evidence type="ECO:0000313" key="2">
    <source>
        <dbReference type="EMBL" id="QRJ63976.1"/>
    </source>
</evidence>
<accession>A0A974SPB7</accession>
<dbReference type="RefSeq" id="WP_203387507.1">
    <property type="nucleotide sequence ID" value="NZ_CP064781.1"/>
</dbReference>
<dbReference type="NCBIfam" id="TIGR00738">
    <property type="entry name" value="rrf2_super"/>
    <property type="match status" value="1"/>
</dbReference>
<dbReference type="GO" id="GO:0003677">
    <property type="term" value="F:DNA binding"/>
    <property type="evidence" value="ECO:0007669"/>
    <property type="project" value="UniProtKB-KW"/>
</dbReference>
<sequence length="147" mass="16040">MHITQHTDYALRALIYLGTNTDRLVTIQEISERFDVSRNHLMKVVNQLIRAGFVEGVRGKGGGLRLARAPAEIGVGDVVRRMERGMELVECFGSGCQCILDPSCKLKVALSKALAAFLAVLDGVTLADLLGKSERSILKFLRPQASS</sequence>
<dbReference type="InterPro" id="IPR036388">
    <property type="entry name" value="WH-like_DNA-bd_sf"/>
</dbReference>
<dbReference type="KEGG" id="ares:IWH25_01030"/>
<dbReference type="PANTHER" id="PTHR33221">
    <property type="entry name" value="WINGED HELIX-TURN-HELIX TRANSCRIPTIONAL REGULATOR, RRF2 FAMILY"/>
    <property type="match status" value="1"/>
</dbReference>
<dbReference type="AlphaFoldDB" id="A0A974SPB7"/>
<name>A0A974SPB7_9RHOO</name>
<proteinExistence type="predicted"/>
<dbReference type="Proteomes" id="UP000663444">
    <property type="component" value="Chromosome"/>
</dbReference>
<reference evidence="2" key="1">
    <citation type="submission" date="2020-11" db="EMBL/GenBank/DDBJ databases">
        <title>Azospira restricta DSM 18626 genome sequence.</title>
        <authorList>
            <person name="Moe W.M."/>
        </authorList>
    </citation>
    <scope>NUCLEOTIDE SEQUENCE</scope>
    <source>
        <strain evidence="2">DSM 18626</strain>
    </source>
</reference>
<gene>
    <name evidence="2" type="ORF">IWH25_01030</name>
</gene>
<dbReference type="PANTHER" id="PTHR33221:SF4">
    <property type="entry name" value="HTH-TYPE TRANSCRIPTIONAL REPRESSOR NSRR"/>
    <property type="match status" value="1"/>
</dbReference>
<keyword evidence="3" id="KW-1185">Reference proteome</keyword>